<dbReference type="AlphaFoldDB" id="A0A843TIC3"/>
<dbReference type="InterPro" id="IPR004264">
    <property type="entry name" value="Transposase_23"/>
</dbReference>
<keyword evidence="3" id="KW-1185">Reference proteome</keyword>
<protein>
    <recommendedName>
        <fullName evidence="1">Transposase Tnp1/En/Spm-like domain-containing protein</fullName>
    </recommendedName>
</protein>
<feature type="non-terminal residue" evidence="2">
    <location>
        <position position="121"/>
    </location>
</feature>
<dbReference type="OrthoDB" id="1534336at2759"/>
<proteinExistence type="predicted"/>
<evidence type="ECO:0000259" key="1">
    <source>
        <dbReference type="Pfam" id="PF03017"/>
    </source>
</evidence>
<dbReference type="EMBL" id="NMUH01000034">
    <property type="protein sequence ID" value="MQL69294.1"/>
    <property type="molecule type" value="Genomic_DNA"/>
</dbReference>
<evidence type="ECO:0000313" key="2">
    <source>
        <dbReference type="EMBL" id="MQL69294.1"/>
    </source>
</evidence>
<gene>
    <name evidence="2" type="ORF">Taro_001610</name>
</gene>
<sequence length="121" mass="13667">SSSSFLTVKTCRKYSQYGKMCAIICKCMIEPIGKESLMLGKKVKLCDMEGHPVANAIIMSLDKSKMVMDKSLGEEYFEVAILFVYKPNAPLFVKDNERKTVQDAVGSHIVWFIDFVELDDT</sequence>
<feature type="domain" description="Transposase Tnp1/En/Spm-like" evidence="1">
    <location>
        <begin position="51"/>
        <end position="105"/>
    </location>
</feature>
<dbReference type="Pfam" id="PF03017">
    <property type="entry name" value="Transposase_23"/>
    <property type="match status" value="1"/>
</dbReference>
<evidence type="ECO:0000313" key="3">
    <source>
        <dbReference type="Proteomes" id="UP000652761"/>
    </source>
</evidence>
<comment type="caution">
    <text evidence="2">The sequence shown here is derived from an EMBL/GenBank/DDBJ whole genome shotgun (WGS) entry which is preliminary data.</text>
</comment>
<reference evidence="2" key="1">
    <citation type="submission" date="2017-07" db="EMBL/GenBank/DDBJ databases">
        <title>Taro Niue Genome Assembly and Annotation.</title>
        <authorList>
            <person name="Atibalentja N."/>
            <person name="Keating K."/>
            <person name="Fields C.J."/>
        </authorList>
    </citation>
    <scope>NUCLEOTIDE SEQUENCE</scope>
    <source>
        <strain evidence="2">Niue_2</strain>
        <tissue evidence="2">Leaf</tissue>
    </source>
</reference>
<name>A0A843TIC3_COLES</name>
<dbReference type="Proteomes" id="UP000652761">
    <property type="component" value="Unassembled WGS sequence"/>
</dbReference>
<organism evidence="2 3">
    <name type="scientific">Colocasia esculenta</name>
    <name type="common">Wild taro</name>
    <name type="synonym">Arum esculentum</name>
    <dbReference type="NCBI Taxonomy" id="4460"/>
    <lineage>
        <taxon>Eukaryota</taxon>
        <taxon>Viridiplantae</taxon>
        <taxon>Streptophyta</taxon>
        <taxon>Embryophyta</taxon>
        <taxon>Tracheophyta</taxon>
        <taxon>Spermatophyta</taxon>
        <taxon>Magnoliopsida</taxon>
        <taxon>Liliopsida</taxon>
        <taxon>Araceae</taxon>
        <taxon>Aroideae</taxon>
        <taxon>Colocasieae</taxon>
        <taxon>Colocasia</taxon>
    </lineage>
</organism>
<accession>A0A843TIC3</accession>